<proteinExistence type="predicted"/>
<evidence type="ECO:0000313" key="4">
    <source>
        <dbReference type="Proteomes" id="UP000824133"/>
    </source>
</evidence>
<gene>
    <name evidence="3" type="ORF">IAA42_05190</name>
</gene>
<protein>
    <recommendedName>
        <fullName evidence="2">Adenylyl/Guanylyl and SMODS C-terminal sensor domain-containing protein</fullName>
    </recommendedName>
</protein>
<dbReference type="Gene3D" id="3.30.460.10">
    <property type="entry name" value="Beta Polymerase, domain 2"/>
    <property type="match status" value="1"/>
</dbReference>
<name>A0A9D1ZBX8_9ACTN</name>
<dbReference type="Pfam" id="PF18144">
    <property type="entry name" value="SMODS"/>
    <property type="match status" value="1"/>
</dbReference>
<evidence type="ECO:0000256" key="1">
    <source>
        <dbReference type="ARBA" id="ARBA00023118"/>
    </source>
</evidence>
<dbReference type="EMBL" id="DXCP01000037">
    <property type="protein sequence ID" value="HIY79812.1"/>
    <property type="molecule type" value="Genomic_DNA"/>
</dbReference>
<dbReference type="Pfam" id="PF18134">
    <property type="entry name" value="AGS_C"/>
    <property type="match status" value="1"/>
</dbReference>
<dbReference type="SUPFAM" id="SSF81301">
    <property type="entry name" value="Nucleotidyltransferase"/>
    <property type="match status" value="1"/>
</dbReference>
<reference evidence="3" key="2">
    <citation type="submission" date="2021-04" db="EMBL/GenBank/DDBJ databases">
        <authorList>
            <person name="Gilroy R."/>
        </authorList>
    </citation>
    <scope>NUCLEOTIDE SEQUENCE</scope>
    <source>
        <strain evidence="3">ChiHjej10B9-743</strain>
    </source>
</reference>
<dbReference type="GO" id="GO:0051607">
    <property type="term" value="P:defense response to virus"/>
    <property type="evidence" value="ECO:0007669"/>
    <property type="project" value="UniProtKB-KW"/>
</dbReference>
<keyword evidence="1" id="KW-0051">Antiviral defense</keyword>
<dbReference type="InterPro" id="IPR043519">
    <property type="entry name" value="NT_sf"/>
</dbReference>
<evidence type="ECO:0000313" key="3">
    <source>
        <dbReference type="EMBL" id="HIY79812.1"/>
    </source>
</evidence>
<accession>A0A9D1ZBX8</accession>
<dbReference type="InterPro" id="IPR006116">
    <property type="entry name" value="NT_2-5OAS_ClassI-CCAase"/>
</dbReference>
<reference evidence="3" key="1">
    <citation type="journal article" date="2021" name="PeerJ">
        <title>Extensive microbial diversity within the chicken gut microbiome revealed by metagenomics and culture.</title>
        <authorList>
            <person name="Gilroy R."/>
            <person name="Ravi A."/>
            <person name="Getino M."/>
            <person name="Pursley I."/>
            <person name="Horton D.L."/>
            <person name="Alikhan N.F."/>
            <person name="Baker D."/>
            <person name="Gharbi K."/>
            <person name="Hall N."/>
            <person name="Watson M."/>
            <person name="Adriaenssens E.M."/>
            <person name="Foster-Nyarko E."/>
            <person name="Jarju S."/>
            <person name="Secka A."/>
            <person name="Antonio M."/>
            <person name="Oren A."/>
            <person name="Chaudhuri R.R."/>
            <person name="La Ragione R."/>
            <person name="Hildebrand F."/>
            <person name="Pallen M.J."/>
        </authorList>
    </citation>
    <scope>NUCLEOTIDE SEQUENCE</scope>
    <source>
        <strain evidence="3">ChiHjej10B9-743</strain>
    </source>
</reference>
<dbReference type="AlphaFoldDB" id="A0A9D1ZBX8"/>
<dbReference type="CDD" id="cd05400">
    <property type="entry name" value="NT_2-5OAS_ClassI-CCAase"/>
    <property type="match status" value="1"/>
</dbReference>
<dbReference type="GO" id="GO:0016779">
    <property type="term" value="F:nucleotidyltransferase activity"/>
    <property type="evidence" value="ECO:0007669"/>
    <property type="project" value="InterPro"/>
</dbReference>
<organism evidence="3 4">
    <name type="scientific">Candidatus Olsenella excrementavium</name>
    <dbReference type="NCBI Taxonomy" id="2838709"/>
    <lineage>
        <taxon>Bacteria</taxon>
        <taxon>Bacillati</taxon>
        <taxon>Actinomycetota</taxon>
        <taxon>Coriobacteriia</taxon>
        <taxon>Coriobacteriales</taxon>
        <taxon>Atopobiaceae</taxon>
        <taxon>Olsenella</taxon>
    </lineage>
</organism>
<evidence type="ECO:0000259" key="2">
    <source>
        <dbReference type="Pfam" id="PF18134"/>
    </source>
</evidence>
<sequence length="437" mass="48616">MSISDDFAKFLSDIEPSSSTVSEISSAQKSLREYLSSHEEYSDRYQSSYLSGSYAKRTAIRPAKDDGNRDVDIVVETNHSTGDSPADALEELRSALADASKYSTARAQTHSVGIQLSKLDIDVVPLAKEGESWYIGDAETGEWNRTNPKGHKEWSTEVNGAHDGKYKPVVKILKWWRREHCPEGSRWPKGITLEKMVSDNFPEETGPYGDLVASVFRSMHDRYSDDLASGVVPFVDDPVLPGNDLAARYSIEDFREFDGELVSAIALLDEGGSTNLVWRKILGGRFPVGSSKAELSLPASVYLPTQRALAVSWRERLPYVVKAKGFGIQVYAEVKTKEGERFTIRSNDRAIPKGCTVIYHALRSPNMHNCSIRWQIVNTGAEAISANCLRGEIEIPNENNGSRREATAYTGRHYVQCFAIRNGVCIARSKEFFINVS</sequence>
<dbReference type="InterPro" id="IPR040511">
    <property type="entry name" value="AGS_C"/>
</dbReference>
<comment type="caution">
    <text evidence="3">The sequence shown here is derived from an EMBL/GenBank/DDBJ whole genome shotgun (WGS) entry which is preliminary data.</text>
</comment>
<feature type="domain" description="Adenylyl/Guanylyl and SMODS C-terminal sensor" evidence="2">
    <location>
        <begin position="326"/>
        <end position="436"/>
    </location>
</feature>
<dbReference type="Proteomes" id="UP000824133">
    <property type="component" value="Unassembled WGS sequence"/>
</dbReference>